<name>A0A1Y2JR71_BRAJP</name>
<dbReference type="AlphaFoldDB" id="A0A1Y2JR71"/>
<accession>A0A1Y2JR71</accession>
<feature type="region of interest" description="Disordered" evidence="1">
    <location>
        <begin position="85"/>
        <end position="110"/>
    </location>
</feature>
<evidence type="ECO:0000313" key="3">
    <source>
        <dbReference type="Proteomes" id="UP000193335"/>
    </source>
</evidence>
<reference evidence="2 3" key="1">
    <citation type="submission" date="2017-03" db="EMBL/GenBank/DDBJ databases">
        <title>Whole genome sequences of fourteen strains of Bradyrhizobium canariense and one strain of Bradyrhizobium japonicum isolated from Lupinus (Papilionoideae: Genisteae) species in Algeria.</title>
        <authorList>
            <person name="Crovadore J."/>
            <person name="Chekireb D."/>
            <person name="Brachmann A."/>
            <person name="Chablais R."/>
            <person name="Cochard B."/>
            <person name="Lefort F."/>
        </authorList>
    </citation>
    <scope>NUCLEOTIDE SEQUENCE [LARGE SCALE GENOMIC DNA]</scope>
    <source>
        <strain evidence="2 3">UBMA197</strain>
    </source>
</reference>
<gene>
    <name evidence="2" type="ORF">BSZ19_14475</name>
</gene>
<dbReference type="Proteomes" id="UP000193335">
    <property type="component" value="Unassembled WGS sequence"/>
</dbReference>
<evidence type="ECO:0000256" key="1">
    <source>
        <dbReference type="SAM" id="MobiDB-lite"/>
    </source>
</evidence>
<organism evidence="2 3">
    <name type="scientific">Bradyrhizobium japonicum</name>
    <dbReference type="NCBI Taxonomy" id="375"/>
    <lineage>
        <taxon>Bacteria</taxon>
        <taxon>Pseudomonadati</taxon>
        <taxon>Pseudomonadota</taxon>
        <taxon>Alphaproteobacteria</taxon>
        <taxon>Hyphomicrobiales</taxon>
        <taxon>Nitrobacteraceae</taxon>
        <taxon>Bradyrhizobium</taxon>
    </lineage>
</organism>
<sequence length="110" mass="12308">MVSQIRLRSVERKSSLAIELIANRYRNGWACLEFCAGESGASSTRISIERSSRLLEVLSNKVGCREEEIRISRVRQDQGTAGISQAMEYDLTSERPRASKSFRPMPDAGV</sequence>
<dbReference type="EMBL" id="NAFL01000238">
    <property type="protein sequence ID" value="OSJ33812.1"/>
    <property type="molecule type" value="Genomic_DNA"/>
</dbReference>
<comment type="caution">
    <text evidence="2">The sequence shown here is derived from an EMBL/GenBank/DDBJ whole genome shotgun (WGS) entry which is preliminary data.</text>
</comment>
<evidence type="ECO:0000313" key="2">
    <source>
        <dbReference type="EMBL" id="OSJ33812.1"/>
    </source>
</evidence>
<protein>
    <submittedName>
        <fullName evidence="2">Uncharacterized protein</fullName>
    </submittedName>
</protein>
<proteinExistence type="predicted"/>